<evidence type="ECO:0000313" key="1">
    <source>
        <dbReference type="EMBL" id="VVN49950.1"/>
    </source>
</evidence>
<name>A0A5E6Y8Z9_PSEFL</name>
<reference evidence="1 2" key="1">
    <citation type="submission" date="2019-09" db="EMBL/GenBank/DDBJ databases">
        <authorList>
            <person name="Chandra G."/>
            <person name="Truman W A."/>
        </authorList>
    </citation>
    <scope>NUCLEOTIDE SEQUENCE [LARGE SCALE GENOMIC DNA]</scope>
    <source>
        <strain evidence="1">PS685</strain>
    </source>
</reference>
<dbReference type="AlphaFoldDB" id="A0A5E6Y8Z9"/>
<accession>A0A5E6Y8Z9</accession>
<evidence type="ECO:0000313" key="2">
    <source>
        <dbReference type="Proteomes" id="UP000326437"/>
    </source>
</evidence>
<sequence>MSIDLDVLMHAVEKTKEIVHGMSKDLQVDAGSVAGTYNIMMNSADKLNDYDFNDLQVVLEEQIGVGRLNGCVSRFEGRIVKVVVY</sequence>
<gene>
    <name evidence="1" type="ORF">PS685_00138</name>
</gene>
<organism evidence="1 2">
    <name type="scientific">Pseudomonas fluorescens</name>
    <dbReference type="NCBI Taxonomy" id="294"/>
    <lineage>
        <taxon>Bacteria</taxon>
        <taxon>Pseudomonadati</taxon>
        <taxon>Pseudomonadota</taxon>
        <taxon>Gammaproteobacteria</taxon>
        <taxon>Pseudomonadales</taxon>
        <taxon>Pseudomonadaceae</taxon>
        <taxon>Pseudomonas</taxon>
    </lineage>
</organism>
<dbReference type="EMBL" id="CABVHO010000001">
    <property type="protein sequence ID" value="VVN49950.1"/>
    <property type="molecule type" value="Genomic_DNA"/>
</dbReference>
<proteinExistence type="predicted"/>
<protein>
    <submittedName>
        <fullName evidence="1">Uncharacterized protein</fullName>
    </submittedName>
</protein>
<dbReference type="Proteomes" id="UP000326437">
    <property type="component" value="Unassembled WGS sequence"/>
</dbReference>
<dbReference type="RefSeq" id="WP_150628028.1">
    <property type="nucleotide sequence ID" value="NZ_CABVHO010000001.1"/>
</dbReference>